<gene>
    <name evidence="2" type="ORF">D7N80_16220</name>
</gene>
<comment type="caution">
    <text evidence="2">The sequence shown here is derived from an EMBL/GenBank/DDBJ whole genome shotgun (WGS) entry which is preliminary data.</text>
</comment>
<organism evidence="2">
    <name type="scientific">Salmonella enterica I</name>
    <dbReference type="NCBI Taxonomy" id="59201"/>
    <lineage>
        <taxon>Bacteria</taxon>
        <taxon>Pseudomonadati</taxon>
        <taxon>Pseudomonadota</taxon>
        <taxon>Gammaproteobacteria</taxon>
        <taxon>Enterobacterales</taxon>
        <taxon>Enterobacteriaceae</taxon>
        <taxon>Salmonella</taxon>
    </lineage>
</organism>
<protein>
    <submittedName>
        <fullName evidence="2">Calcium-binding protein</fullName>
    </submittedName>
</protein>
<dbReference type="GO" id="GO:0005509">
    <property type="term" value="F:calcium ion binding"/>
    <property type="evidence" value="ECO:0007669"/>
    <property type="project" value="InterPro"/>
</dbReference>
<sequence>MKQDNSIIIKTFQDNNLNIPFKGTSIAIDGQDIVLSTSAGKIIRLPFAAQLISIASGSNTPVFEITFSDGVTLTADKVLSLAISSMKENDGVLAETKNINAENDVAKNSNDSSDNEQFEQPQVLKEPIVVREVVEKIVEIKEVGSTIENQVYDIVNQKFDFEDAGVYKINTTEIKSSTSASTKKEHDFEFQKEESEPTLGILNYPSSVKLLQLDTQYDFDDGIITAGGGSRDIFDFQHQYGRQVIDMSSRTTGMTFDAVIRGSHNYSQELTKIINLGDGYRITSISNENNGLFRLVTSNSDEGQALGLSPNEFAIIYNTNINYEFTIPVSAENTGVTYDYKLGFRVSDTENLDSIIDSSGFIILDRKPSPLIIKGTSGDDVFKAGYGNDIYDGGNGNDTLTYQGHDSAVNIDFSASQKLYNILSNNGIASENPAIVTTGDTEQYISNFNTIIGSDYGDRFILYDNNIKISAGNGDDSFIIHGGGFDIDGGAGVNNIDFSQLSGTSMFKNVQYGNKLIHKINGVEVNLKDGTVHFNNGTDQIGRVDNISHIRGTQGNDLITGSDADDVIDGFGGSDIIYASAGNDIIAGGGEGSVLDYSGLQNRVDIDFNLKEADKGNYGKDSFSNINTIVSSSGGGNISSDGVSGTFIGTAGDTSFLLKNGYFNLYSGKGSNEYTVDKSIINIAGNGSDKITVNESIFNYTGASSISSDITISAGQAEVTTGNGNTTITGKNSAIISLYTSGGGTLLYKSQGASVDLYLDEKTNTTLDYSLVQGGITTKISSGTIKNALQTDIIHSGNVNEIIGSDSGNNNIDASALNYSVSLVASGKNNKFISGNGLNNHFQMKVVDKTNILDYSQTNTIIHVDLSTDSVSRTNANGVVLGNDNVLNFNYIKGSTGTGNTYRSKDGVDTIFDIQYGVAQTIYAKQSVSDTYIVRQGNTDTLDYSELTDAIRYTQFNGGNNSTVLKSGNDKDTITNVVHNLIGTNHGDYYLIGNLLGSQKILAGNGNDTIELRTNGGNNDYLNFEGGAGINTFIYAGSTTTNFLIYGSETISIADRINIKSFKNIEHKGWASAEFRWFEGADNINLKIAQHNNGSHFTFKITEGAGNTIDGGTGFSESAWSRVDYSQFKTGIIADLSKSKDTVTTSSGHSDSLKNINSILGTDYNDTITGAAHKTYFLASKGNDSYTGKSNQDVYTSSYTNEVNVDSTGSVSITKSGQGTGGTDTLSGIKTINLSDNNDVIKFSTNNFADFNINAGGGNDTLKEGSLISDLNLGNLSTIQGVETIDISTGNHNTIKFNLDGYFSSHSSQNILNLKVSSVDAANKNKFDFHVDNNNKWTEVSSNNGIHTYIDTHMHQLVVHVV</sequence>
<proteinExistence type="predicted"/>
<evidence type="ECO:0000256" key="1">
    <source>
        <dbReference type="ARBA" id="ARBA00022837"/>
    </source>
</evidence>
<keyword evidence="1" id="KW-0106">Calcium</keyword>
<dbReference type="InterPro" id="IPR011049">
    <property type="entry name" value="Serralysin-like_metalloprot_C"/>
</dbReference>
<reference evidence="2" key="1">
    <citation type="submission" date="2018-09" db="EMBL/GenBank/DDBJ databases">
        <authorList>
            <person name="Ashton P.M."/>
            <person name="Dallman T."/>
            <person name="Nair S."/>
            <person name="De Pinna E."/>
            <person name="Peters T."/>
            <person name="Grant K."/>
        </authorList>
    </citation>
    <scope>NUCLEOTIDE SEQUENCE [LARGE SCALE GENOMIC DNA]</scope>
    <source>
        <strain evidence="2">598938</strain>
    </source>
</reference>
<dbReference type="EMBL" id="RVVJ01000018">
    <property type="protein sequence ID" value="MML54824.1"/>
    <property type="molecule type" value="Genomic_DNA"/>
</dbReference>
<evidence type="ECO:0000313" key="2">
    <source>
        <dbReference type="EMBL" id="MML54824.1"/>
    </source>
</evidence>
<dbReference type="InterPro" id="IPR001343">
    <property type="entry name" value="Hemolysn_Ca-bd"/>
</dbReference>
<accession>A0A403QIZ1</accession>
<dbReference type="Proteomes" id="UP000885348">
    <property type="component" value="Unassembled WGS sequence"/>
</dbReference>
<name>A0A403QIZ1_SALET</name>
<dbReference type="PRINTS" id="PR00313">
    <property type="entry name" value="CABNDNGRPT"/>
</dbReference>
<dbReference type="Gene3D" id="2.150.10.10">
    <property type="entry name" value="Serralysin-like metalloprotease, C-terminal"/>
    <property type="match status" value="3"/>
</dbReference>
<dbReference type="SUPFAM" id="SSF51120">
    <property type="entry name" value="beta-Roll"/>
    <property type="match status" value="3"/>
</dbReference>
<dbReference type="Pfam" id="PF00353">
    <property type="entry name" value="HemolysinCabind"/>
    <property type="match status" value="3"/>
</dbReference>